<sequence>MQPVECVLFDSDGTLVDSEILCCESFSNVFMSYGIPLSTEECIKQFKGTNLYKVFAQVRETYGLDQPDEKLEKEYRQDMARLFELSLQPIKGIRPLLEGITVPMAVVSNGPVTKMQHSLGLTKLIDFFGDHLYSAFDIQRWKPDPALLQLASDKLSIPLDRCILIEDSVAGAHAGIAAGIPVFYFCADPHNQPIDHPLVTTFHDMAELPELWKARGWNIYQA</sequence>
<dbReference type="EMBL" id="CAADJA010000002">
    <property type="protein sequence ID" value="VFS46393.1"/>
    <property type="molecule type" value="Genomic_DNA"/>
</dbReference>
<dbReference type="EC" id="3.1.3.-" evidence="6"/>
<evidence type="ECO:0000313" key="8">
    <source>
        <dbReference type="Proteomes" id="UP000373449"/>
    </source>
</evidence>
<dbReference type="InterPro" id="IPR023198">
    <property type="entry name" value="PGP-like_dom2"/>
</dbReference>
<comment type="similarity">
    <text evidence="2">Belongs to the HAD-like hydrolase superfamily. CbbY/CbbZ/Gph/YieH family.</text>
</comment>
<dbReference type="InterPro" id="IPR023214">
    <property type="entry name" value="HAD_sf"/>
</dbReference>
<name>A0A2C6DI77_9GAMM</name>
<dbReference type="InterPro" id="IPR036412">
    <property type="entry name" value="HAD-like_sf"/>
</dbReference>
<dbReference type="OrthoDB" id="9800058at2"/>
<dbReference type="GO" id="GO:0046872">
    <property type="term" value="F:metal ion binding"/>
    <property type="evidence" value="ECO:0007669"/>
    <property type="project" value="UniProtKB-KW"/>
</dbReference>
<gene>
    <name evidence="5" type="ORF">CRN84_03525</name>
    <name evidence="6" type="ORF">NCTC12282_01302</name>
</gene>
<evidence type="ECO:0000256" key="2">
    <source>
        <dbReference type="ARBA" id="ARBA00006171"/>
    </source>
</evidence>
<dbReference type="GO" id="GO:0016787">
    <property type="term" value="F:hydrolase activity"/>
    <property type="evidence" value="ECO:0007669"/>
    <property type="project" value="UniProtKB-KW"/>
</dbReference>
<keyword evidence="7" id="KW-1185">Reference proteome</keyword>
<dbReference type="InterPro" id="IPR006439">
    <property type="entry name" value="HAD-SF_hydro_IA"/>
</dbReference>
<organism evidence="5 7">
    <name type="scientific">Budvicia aquatica</name>
    <dbReference type="NCBI Taxonomy" id="82979"/>
    <lineage>
        <taxon>Bacteria</taxon>
        <taxon>Pseudomonadati</taxon>
        <taxon>Pseudomonadota</taxon>
        <taxon>Gammaproteobacteria</taxon>
        <taxon>Enterobacterales</taxon>
        <taxon>Budviciaceae</taxon>
        <taxon>Budvicia</taxon>
    </lineage>
</organism>
<dbReference type="AlphaFoldDB" id="A0A2C6DI77"/>
<keyword evidence="6" id="KW-0378">Hydrolase</keyword>
<dbReference type="SFLD" id="SFLDG01129">
    <property type="entry name" value="C1.5:_HAD__Beta-PGM__Phosphata"/>
    <property type="match status" value="1"/>
</dbReference>
<evidence type="ECO:0000256" key="3">
    <source>
        <dbReference type="ARBA" id="ARBA00022723"/>
    </source>
</evidence>
<dbReference type="RefSeq" id="WP_029094757.1">
    <property type="nucleotide sequence ID" value="NZ_BRLG01000013.1"/>
</dbReference>
<proteinExistence type="inferred from homology"/>
<evidence type="ECO:0000256" key="1">
    <source>
        <dbReference type="ARBA" id="ARBA00001946"/>
    </source>
</evidence>
<evidence type="ECO:0000256" key="4">
    <source>
        <dbReference type="ARBA" id="ARBA00022842"/>
    </source>
</evidence>
<dbReference type="InterPro" id="IPR051600">
    <property type="entry name" value="Beta-PGM-like"/>
</dbReference>
<evidence type="ECO:0000313" key="7">
    <source>
        <dbReference type="Proteomes" id="UP000224974"/>
    </source>
</evidence>
<evidence type="ECO:0000313" key="6">
    <source>
        <dbReference type="EMBL" id="VFS46393.1"/>
    </source>
</evidence>
<keyword evidence="3" id="KW-0479">Metal-binding</keyword>
<accession>A0A2C6DI77</accession>
<protein>
    <submittedName>
        <fullName evidence="5">6-phosphogluconate phosphatase</fullName>
    </submittedName>
    <submittedName>
        <fullName evidence="6">Phosphorylated carbohydrates phosphatase TM_1254</fullName>
        <ecNumber evidence="6">3.1.3.-</ecNumber>
    </submittedName>
</protein>
<reference evidence="6 8" key="3">
    <citation type="submission" date="2019-03" db="EMBL/GenBank/DDBJ databases">
        <authorList>
            <consortium name="Pathogen Informatics"/>
        </authorList>
    </citation>
    <scope>NUCLEOTIDE SEQUENCE [LARGE SCALE GENOMIC DNA]</scope>
    <source>
        <strain evidence="6 8">NCTC12282</strain>
    </source>
</reference>
<evidence type="ECO:0000313" key="5">
    <source>
        <dbReference type="EMBL" id="PHI28463.1"/>
    </source>
</evidence>
<reference evidence="5" key="2">
    <citation type="submission" date="2017-09" db="EMBL/GenBank/DDBJ databases">
        <title>FDA dAtabase for Regulatory Grade micrObial Sequences (FDA-ARGOS): Supporting development and validation of Infectious Disease Dx tests.</title>
        <authorList>
            <person name="Minogue T."/>
            <person name="Wolcott M."/>
            <person name="Wasieloski L."/>
            <person name="Aguilar W."/>
            <person name="Moore D."/>
            <person name="Tallon L.J."/>
            <person name="Sadzewicz L."/>
            <person name="Ott S."/>
            <person name="Zhao X."/>
            <person name="Nagaraj S."/>
            <person name="Vavikolanu K."/>
            <person name="Aluvathingal J."/>
            <person name="Nadendla S."/>
            <person name="Sichtig H."/>
        </authorList>
    </citation>
    <scope>NUCLEOTIDE SEQUENCE</scope>
    <source>
        <strain evidence="5">FDAARGOS_387</strain>
    </source>
</reference>
<dbReference type="PANTHER" id="PTHR46193">
    <property type="entry name" value="6-PHOSPHOGLUCONATE PHOSPHATASE"/>
    <property type="match status" value="1"/>
</dbReference>
<dbReference type="PANTHER" id="PTHR46193:SF10">
    <property type="entry name" value="6-PHOSPHOGLUCONATE PHOSPHATASE"/>
    <property type="match status" value="1"/>
</dbReference>
<comment type="cofactor">
    <cofactor evidence="1">
        <name>Mg(2+)</name>
        <dbReference type="ChEBI" id="CHEBI:18420"/>
    </cofactor>
</comment>
<dbReference type="NCBIfam" id="TIGR01509">
    <property type="entry name" value="HAD-SF-IA-v3"/>
    <property type="match status" value="1"/>
</dbReference>
<dbReference type="STRING" id="1111728.GCA_000427805_02027"/>
<dbReference type="PRINTS" id="PR00413">
    <property type="entry name" value="HADHALOGNASE"/>
</dbReference>
<dbReference type="Gene3D" id="3.40.50.1000">
    <property type="entry name" value="HAD superfamily/HAD-like"/>
    <property type="match status" value="1"/>
</dbReference>
<dbReference type="Pfam" id="PF13419">
    <property type="entry name" value="HAD_2"/>
    <property type="match status" value="1"/>
</dbReference>
<dbReference type="InterPro" id="IPR041492">
    <property type="entry name" value="HAD_2"/>
</dbReference>
<keyword evidence="4" id="KW-0460">Magnesium</keyword>
<dbReference type="NCBIfam" id="NF007854">
    <property type="entry name" value="PRK10563.1"/>
    <property type="match status" value="1"/>
</dbReference>
<dbReference type="SFLD" id="SFLDS00003">
    <property type="entry name" value="Haloacid_Dehalogenase"/>
    <property type="match status" value="1"/>
</dbReference>
<dbReference type="SUPFAM" id="SSF56784">
    <property type="entry name" value="HAD-like"/>
    <property type="match status" value="1"/>
</dbReference>
<dbReference type="Proteomes" id="UP000224974">
    <property type="component" value="Unassembled WGS sequence"/>
</dbReference>
<dbReference type="Proteomes" id="UP000373449">
    <property type="component" value="Unassembled WGS sequence"/>
</dbReference>
<dbReference type="EMBL" id="PDDX01000001">
    <property type="protein sequence ID" value="PHI28463.1"/>
    <property type="molecule type" value="Genomic_DNA"/>
</dbReference>
<reference evidence="7" key="1">
    <citation type="submission" date="2017-09" db="EMBL/GenBank/DDBJ databases">
        <title>FDA dAtabase for Regulatory Grade micrObial Sequences (FDA-ARGOS): Supporting development and validation of Infectious Disease Dx tests.</title>
        <authorList>
            <person name="Minogue T."/>
            <person name="Wolcott M."/>
            <person name="Wasieloski L."/>
            <person name="Aguilar W."/>
            <person name="Moore D."/>
            <person name="Tallon L."/>
            <person name="Sadzewicz L."/>
            <person name="Ott S."/>
            <person name="Zhao X."/>
            <person name="Nagaraj S."/>
            <person name="Vavikolanu K."/>
            <person name="Aluvathingal J."/>
            <person name="Nadendla S."/>
            <person name="Sichtig H."/>
        </authorList>
    </citation>
    <scope>NUCLEOTIDE SEQUENCE [LARGE SCALE GENOMIC DNA]</scope>
    <source>
        <strain evidence="7">FDAARGOS_387</strain>
    </source>
</reference>
<dbReference type="Gene3D" id="1.10.150.240">
    <property type="entry name" value="Putative phosphatase, domain 2"/>
    <property type="match status" value="1"/>
</dbReference>